<sequence length="111" mass="11834">MNSFILLFIAILSEVFASSMLKAADGFKKLLPSMGVVAGYGFAFYFLSLSLKVLPLGMAYAIWSGLGTALTALIGVTIYKENFNSKTFWGLALIIGGVILLNFANGESHSA</sequence>
<feature type="transmembrane region" description="Helical" evidence="8">
    <location>
        <begin position="88"/>
        <end position="105"/>
    </location>
</feature>
<dbReference type="FunFam" id="1.10.3730.20:FF:000001">
    <property type="entry name" value="Quaternary ammonium compound resistance transporter SugE"/>
    <property type="match status" value="1"/>
</dbReference>
<comment type="similarity">
    <text evidence="7">Belongs to the drug/metabolite transporter (DMT) superfamily. Small multidrug resistance (SMR) (TC 2.A.7.1) family.</text>
</comment>
<keyword evidence="6 8" id="KW-0472">Membrane</keyword>
<dbReference type="OrthoDB" id="21828at2"/>
<gene>
    <name evidence="9" type="ORF">F4V44_25580</name>
</gene>
<evidence type="ECO:0000256" key="5">
    <source>
        <dbReference type="ARBA" id="ARBA00022989"/>
    </source>
</evidence>
<protein>
    <submittedName>
        <fullName evidence="9">Multidrug efflux SMR transporter</fullName>
    </submittedName>
</protein>
<keyword evidence="3" id="KW-1003">Cell membrane</keyword>
<organism evidence="9 10">
    <name type="scientific">Niallia endozanthoxylica</name>
    <dbReference type="NCBI Taxonomy" id="2036016"/>
    <lineage>
        <taxon>Bacteria</taxon>
        <taxon>Bacillati</taxon>
        <taxon>Bacillota</taxon>
        <taxon>Bacilli</taxon>
        <taxon>Bacillales</taxon>
        <taxon>Bacillaceae</taxon>
        <taxon>Niallia</taxon>
    </lineage>
</organism>
<evidence type="ECO:0000313" key="9">
    <source>
        <dbReference type="EMBL" id="KAA9012529.1"/>
    </source>
</evidence>
<evidence type="ECO:0000256" key="3">
    <source>
        <dbReference type="ARBA" id="ARBA00022475"/>
    </source>
</evidence>
<evidence type="ECO:0000256" key="4">
    <source>
        <dbReference type="ARBA" id="ARBA00022692"/>
    </source>
</evidence>
<dbReference type="SUPFAM" id="SSF103481">
    <property type="entry name" value="Multidrug resistance efflux transporter EmrE"/>
    <property type="match status" value="1"/>
</dbReference>
<comment type="caution">
    <text evidence="9">The sequence shown here is derived from an EMBL/GenBank/DDBJ whole genome shotgun (WGS) entry which is preliminary data.</text>
</comment>
<comment type="subcellular location">
    <subcellularLocation>
        <location evidence="1 7">Cell membrane</location>
        <topology evidence="1 7">Multi-pass membrane protein</topology>
    </subcellularLocation>
</comment>
<evidence type="ECO:0000256" key="2">
    <source>
        <dbReference type="ARBA" id="ARBA00022448"/>
    </source>
</evidence>
<dbReference type="Proteomes" id="UP000326671">
    <property type="component" value="Unassembled WGS sequence"/>
</dbReference>
<dbReference type="Pfam" id="PF00893">
    <property type="entry name" value="Multi_Drug_Res"/>
    <property type="match status" value="1"/>
</dbReference>
<dbReference type="EMBL" id="VYKL01000060">
    <property type="protein sequence ID" value="KAA9012529.1"/>
    <property type="molecule type" value="Genomic_DNA"/>
</dbReference>
<proteinExistence type="inferred from homology"/>
<keyword evidence="10" id="KW-1185">Reference proteome</keyword>
<dbReference type="PANTHER" id="PTHR30561">
    <property type="entry name" value="SMR FAMILY PROTON-DEPENDENT DRUG EFFLUX TRANSPORTER SUGE"/>
    <property type="match status" value="1"/>
</dbReference>
<feature type="transmembrane region" description="Helical" evidence="8">
    <location>
        <begin position="33"/>
        <end position="51"/>
    </location>
</feature>
<evidence type="ECO:0000256" key="1">
    <source>
        <dbReference type="ARBA" id="ARBA00004651"/>
    </source>
</evidence>
<dbReference type="RefSeq" id="WP_150442805.1">
    <property type="nucleotide sequence ID" value="NZ_VYKL01000060.1"/>
</dbReference>
<dbReference type="InterPro" id="IPR000390">
    <property type="entry name" value="Small_drug/metabolite_transptr"/>
</dbReference>
<dbReference type="GO" id="GO:0022857">
    <property type="term" value="F:transmembrane transporter activity"/>
    <property type="evidence" value="ECO:0007669"/>
    <property type="project" value="InterPro"/>
</dbReference>
<dbReference type="InterPro" id="IPR045324">
    <property type="entry name" value="Small_multidrug_res"/>
</dbReference>
<accession>A0A5J5GVP2</accession>
<feature type="transmembrane region" description="Helical" evidence="8">
    <location>
        <begin position="58"/>
        <end position="76"/>
    </location>
</feature>
<evidence type="ECO:0000256" key="7">
    <source>
        <dbReference type="RuleBase" id="RU003942"/>
    </source>
</evidence>
<name>A0A5J5GVP2_9BACI</name>
<keyword evidence="2" id="KW-0813">Transport</keyword>
<evidence type="ECO:0000256" key="6">
    <source>
        <dbReference type="ARBA" id="ARBA00023136"/>
    </source>
</evidence>
<keyword evidence="5 8" id="KW-1133">Transmembrane helix</keyword>
<evidence type="ECO:0000256" key="8">
    <source>
        <dbReference type="SAM" id="Phobius"/>
    </source>
</evidence>
<dbReference type="AlphaFoldDB" id="A0A5J5GVP2"/>
<dbReference type="Gene3D" id="1.10.3730.20">
    <property type="match status" value="1"/>
</dbReference>
<dbReference type="GO" id="GO:0005886">
    <property type="term" value="C:plasma membrane"/>
    <property type="evidence" value="ECO:0007669"/>
    <property type="project" value="UniProtKB-SubCell"/>
</dbReference>
<dbReference type="InterPro" id="IPR037185">
    <property type="entry name" value="EmrE-like"/>
</dbReference>
<reference evidence="9 10" key="1">
    <citation type="submission" date="2019-09" db="EMBL/GenBank/DDBJ databases">
        <title>Whole genome sequences of isolates from the Mars Exploration Rovers.</title>
        <authorList>
            <person name="Seuylemezian A."/>
            <person name="Vaishampayan P."/>
        </authorList>
    </citation>
    <scope>NUCLEOTIDE SEQUENCE [LARGE SCALE GENOMIC DNA]</scope>
    <source>
        <strain evidence="9 10">MER_TA_151</strain>
    </source>
</reference>
<keyword evidence="4 7" id="KW-0812">Transmembrane</keyword>
<evidence type="ECO:0000313" key="10">
    <source>
        <dbReference type="Proteomes" id="UP000326671"/>
    </source>
</evidence>
<dbReference type="PANTHER" id="PTHR30561:SF1">
    <property type="entry name" value="MULTIDRUG TRANSPORTER EMRE"/>
    <property type="match status" value="1"/>
</dbReference>